<dbReference type="PANTHER" id="PTHR11675">
    <property type="entry name" value="N-ACETYLGALACTOSAMINYLTRANSFERASE"/>
    <property type="match status" value="1"/>
</dbReference>
<evidence type="ECO:0000313" key="3">
    <source>
        <dbReference type="EMBL" id="KHJ85574.1"/>
    </source>
</evidence>
<feature type="domain" description="Glycosyltransferase 2-like" evidence="2">
    <location>
        <begin position="99"/>
        <end position="140"/>
    </location>
</feature>
<dbReference type="GO" id="GO:0005794">
    <property type="term" value="C:Golgi apparatus"/>
    <property type="evidence" value="ECO:0007669"/>
    <property type="project" value="TreeGrafter"/>
</dbReference>
<keyword evidence="4" id="KW-1185">Reference proteome</keyword>
<evidence type="ECO:0000259" key="2">
    <source>
        <dbReference type="Pfam" id="PF00535"/>
    </source>
</evidence>
<dbReference type="AlphaFoldDB" id="A0A0B1SKX9"/>
<accession>A0A0B1SKX9</accession>
<dbReference type="Gene3D" id="3.90.550.10">
    <property type="entry name" value="Spore Coat Polysaccharide Biosynthesis Protein SpsA, Chain A"/>
    <property type="match status" value="1"/>
</dbReference>
<organism evidence="3 4">
    <name type="scientific">Oesophagostomum dentatum</name>
    <name type="common">Nodular worm</name>
    <dbReference type="NCBI Taxonomy" id="61180"/>
    <lineage>
        <taxon>Eukaryota</taxon>
        <taxon>Metazoa</taxon>
        <taxon>Ecdysozoa</taxon>
        <taxon>Nematoda</taxon>
        <taxon>Chromadorea</taxon>
        <taxon>Rhabditida</taxon>
        <taxon>Rhabditina</taxon>
        <taxon>Rhabditomorpha</taxon>
        <taxon>Strongyloidea</taxon>
        <taxon>Strongylidae</taxon>
        <taxon>Oesophagostomum</taxon>
    </lineage>
</organism>
<dbReference type="GO" id="GO:0006493">
    <property type="term" value="P:protein O-linked glycosylation"/>
    <property type="evidence" value="ECO:0007669"/>
    <property type="project" value="TreeGrafter"/>
</dbReference>
<proteinExistence type="predicted"/>
<dbReference type="InterPro" id="IPR001173">
    <property type="entry name" value="Glyco_trans_2-like"/>
</dbReference>
<reference evidence="3 4" key="1">
    <citation type="submission" date="2014-03" db="EMBL/GenBank/DDBJ databases">
        <title>Draft genome of the hookworm Oesophagostomum dentatum.</title>
        <authorList>
            <person name="Mitreva M."/>
        </authorList>
    </citation>
    <scope>NUCLEOTIDE SEQUENCE [LARGE SCALE GENOMIC DNA]</scope>
    <source>
        <strain evidence="3 4">OD-Hann</strain>
    </source>
</reference>
<dbReference type="Proteomes" id="UP000053660">
    <property type="component" value="Unassembled WGS sequence"/>
</dbReference>
<dbReference type="GO" id="GO:0004653">
    <property type="term" value="F:polypeptide N-acetylgalactosaminyltransferase activity"/>
    <property type="evidence" value="ECO:0007669"/>
    <property type="project" value="TreeGrafter"/>
</dbReference>
<dbReference type="OrthoDB" id="5787163at2759"/>
<feature type="non-terminal residue" evidence="3">
    <location>
        <position position="144"/>
    </location>
</feature>
<evidence type="ECO:0000256" key="1">
    <source>
        <dbReference type="ARBA" id="ARBA00023157"/>
    </source>
</evidence>
<evidence type="ECO:0000313" key="4">
    <source>
        <dbReference type="Proteomes" id="UP000053660"/>
    </source>
</evidence>
<dbReference type="InterPro" id="IPR029044">
    <property type="entry name" value="Nucleotide-diphossugar_trans"/>
</dbReference>
<protein>
    <recommendedName>
        <fullName evidence="2">Glycosyltransferase 2-like domain-containing protein</fullName>
    </recommendedName>
</protein>
<name>A0A0B1SKX9_OESDE</name>
<dbReference type="PANTHER" id="PTHR11675:SF131">
    <property type="entry name" value="POLYPEPTIDE N-ACETYLGALACTOSAMINYLTRANSFERASE 9-RELATED"/>
    <property type="match status" value="1"/>
</dbReference>
<dbReference type="Pfam" id="PF00535">
    <property type="entry name" value="Glycos_transf_2"/>
    <property type="match status" value="1"/>
</dbReference>
<dbReference type="EMBL" id="KN563388">
    <property type="protein sequence ID" value="KHJ85574.1"/>
    <property type="molecule type" value="Genomic_DNA"/>
</dbReference>
<gene>
    <name evidence="3" type="ORF">OESDEN_14695</name>
</gene>
<sequence length="144" mass="16548">MHGKDDELSNIRKLPFTVNTSDPIYRSGDPNQEGENGRAVKIDKNQLTPEQKKLYEVGFDKYAFNKYASDLISIHRKLPDVADKKCLTEKYNEDLPDTSVIVCFHNEAWSVLLRTVHSVLERTPSKLLKELILVDDFSDMPHTK</sequence>
<dbReference type="SUPFAM" id="SSF53448">
    <property type="entry name" value="Nucleotide-diphospho-sugar transferases"/>
    <property type="match status" value="1"/>
</dbReference>
<keyword evidence="1" id="KW-1015">Disulfide bond</keyword>